<evidence type="ECO:0000256" key="1">
    <source>
        <dbReference type="ARBA" id="ARBA00022723"/>
    </source>
</evidence>
<proteinExistence type="predicted"/>
<dbReference type="PANTHER" id="PTHR24185">
    <property type="entry name" value="CALCIUM-INDEPENDENT PHOSPHOLIPASE A2-GAMMA"/>
    <property type="match status" value="1"/>
</dbReference>
<evidence type="ECO:0000256" key="2">
    <source>
        <dbReference type="ARBA" id="ARBA00022771"/>
    </source>
</evidence>
<keyword evidence="5 7" id="KW-0442">Lipid degradation</keyword>
<evidence type="ECO:0000256" key="7">
    <source>
        <dbReference type="PROSITE-ProRule" id="PRU01161"/>
    </source>
</evidence>
<evidence type="ECO:0000256" key="3">
    <source>
        <dbReference type="ARBA" id="ARBA00022801"/>
    </source>
</evidence>
<dbReference type="InterPro" id="IPR017907">
    <property type="entry name" value="Znf_RING_CS"/>
</dbReference>
<name>A0AAN6RT86_9PEZI</name>
<dbReference type="PROSITE" id="PS51635">
    <property type="entry name" value="PNPLA"/>
    <property type="match status" value="1"/>
</dbReference>
<evidence type="ECO:0000313" key="9">
    <source>
        <dbReference type="EMBL" id="KAK3901281.1"/>
    </source>
</evidence>
<feature type="short sequence motif" description="GXSXG" evidence="7">
    <location>
        <begin position="759"/>
        <end position="763"/>
    </location>
</feature>
<dbReference type="EMBL" id="MU855592">
    <property type="protein sequence ID" value="KAK3901281.1"/>
    <property type="molecule type" value="Genomic_DNA"/>
</dbReference>
<protein>
    <recommendedName>
        <fullName evidence="8">PNPLA domain-containing protein</fullName>
    </recommendedName>
</protein>
<feature type="active site" description="Nucleophile" evidence="7">
    <location>
        <position position="761"/>
    </location>
</feature>
<sequence length="1214" mass="134640">MNAWEFDTQALVYCHACGHCFHSGCWADYDDHSTEFRDEPCTGSSPLALHLQVAHLHHSKVSDEVVLKSIASDRCHRWIGIADTNDTARDNSSIKAAKPKLLLYPTLTKLFTDSGGIVASQRPRKQYPRLVSFFGETGAGKSTVVKNLIRLLREFFDEAADVPVTSPSGQAESSTSSGVHVYTDPNSVASSVPIVYADCEGLGGAEPLASTGWQEIKERQGHGPRRLLSHPPFTSSPNSAIPLPQMPAVAALPLPWVSDQDKPDPWQKYVVKEIYPRFLYIFSDVVCYVTRNTKGAEEDMAQLIDWARNGHDLTTNQGMKPELIYIINQDNQPDFSQWKDTNFATKKILDRLQASKRFAQEQESWKHRGCQVTSVLQLLEKYYDSVQVVFLPEFLPRRPLCEAHEVQSQYQLLYNEIDRRSRAGAGRRRDAGLLMDLDQLSRHSVGVLTKLADNFHSPIDLYSMLDTLQPYPSNFKSHVLNFLAWFTDGERSGRARETLDPGYESAIIERVTPFVATCVAGEVTRNLGPETSMVQVVSNYTQEWKAILETFASTQCRCEEVLQGRACQNYEMTHVKGHQFRTGSISIITMSGNYISTFPSKILHLLERFQAELRRSLSTSGRDRRVWSSTLSQQARLSGAQSNHSNRTCLACLFRTPIHMLPCGHGVCEECAGDLGTNTTCETHAATLTRCPFGCSWTQFDVPPGGWTMRKKPTEAGVRILSLDGGGVRGILELVILQAIMDKIAFGIPIQELFDLVVGTSTGGIITLGIFKMGWTVEFAIRKFEELARQAFSQREFLKPVWFFPGARSSARLLCSHVYQSQGIETALKQSFGERTKLFGAASADGPELTKVAVVVTSEEDERPFLLTNYNRQWRVNDETNNNLRREERKEDELETWEAARCTSAAPTYFQPYRHAGTGRTYIDGSVEKNNPASIADSERKFIWPTTSSTNSRDILVSLGTGLSTSHSGEPVRGSRLSALLRPLERLSPVGKILMLRRVLENTTNGEKMWSEFRNSLGPDPGLGARCHRLNIPFGPGTHLGALDDVGGMAAMKGEALAVLARSSRHVAPRAQEEVAAQVAGVARQLVASLFYFQMTSVEGIQGGGSLCSGLLRCRLSRASRDSGLKMLAAAPVFRVWEEGSAGSEAQTTTLPALEWKEMTLSAPAVFRVWRRPSEVSIAVSFDGMKSWDDISGFPRAVGDVGDITLPLEPAEMP</sequence>
<keyword evidence="6 7" id="KW-0443">Lipid metabolism</keyword>
<dbReference type="Pfam" id="PF01734">
    <property type="entry name" value="Patatin"/>
    <property type="match status" value="1"/>
</dbReference>
<evidence type="ECO:0000256" key="6">
    <source>
        <dbReference type="ARBA" id="ARBA00023098"/>
    </source>
</evidence>
<dbReference type="SUPFAM" id="SSF52151">
    <property type="entry name" value="FabD/lysophospholipase-like"/>
    <property type="match status" value="1"/>
</dbReference>
<comment type="caution">
    <text evidence="7">Lacks conserved residue(s) required for the propagation of feature annotation.</text>
</comment>
<dbReference type="Gene3D" id="3.40.1090.10">
    <property type="entry name" value="Cytosolic phospholipase A2 catalytic domain"/>
    <property type="match status" value="1"/>
</dbReference>
<reference evidence="9" key="2">
    <citation type="submission" date="2023-05" db="EMBL/GenBank/DDBJ databases">
        <authorList>
            <consortium name="Lawrence Berkeley National Laboratory"/>
            <person name="Steindorff A."/>
            <person name="Hensen N."/>
            <person name="Bonometti L."/>
            <person name="Westerberg I."/>
            <person name="Brannstrom I.O."/>
            <person name="Guillou S."/>
            <person name="Cros-Aarteil S."/>
            <person name="Calhoun S."/>
            <person name="Haridas S."/>
            <person name="Kuo A."/>
            <person name="Mondo S."/>
            <person name="Pangilinan J."/>
            <person name="Riley R."/>
            <person name="Labutti K."/>
            <person name="Andreopoulos B."/>
            <person name="Lipzen A."/>
            <person name="Chen C."/>
            <person name="Yanf M."/>
            <person name="Daum C."/>
            <person name="Ng V."/>
            <person name="Clum A."/>
            <person name="Ohm R."/>
            <person name="Martin F."/>
            <person name="Silar P."/>
            <person name="Natvig D."/>
            <person name="Lalanne C."/>
            <person name="Gautier V."/>
            <person name="Ament-Velasquez S.L."/>
            <person name="Kruys A."/>
            <person name="Hutchinson M.I."/>
            <person name="Powell A.J."/>
            <person name="Barry K."/>
            <person name="Miller A.N."/>
            <person name="Grigoriev I.V."/>
            <person name="Debuchy R."/>
            <person name="Gladieux P."/>
            <person name="Thoren M.H."/>
            <person name="Johannesson H."/>
        </authorList>
    </citation>
    <scope>NUCLEOTIDE SEQUENCE</scope>
    <source>
        <strain evidence="9">CBS 103.79</strain>
    </source>
</reference>
<dbReference type="Proteomes" id="UP001303889">
    <property type="component" value="Unassembled WGS sequence"/>
</dbReference>
<evidence type="ECO:0000256" key="5">
    <source>
        <dbReference type="ARBA" id="ARBA00022963"/>
    </source>
</evidence>
<dbReference type="InterPro" id="IPR016035">
    <property type="entry name" value="Acyl_Trfase/lysoPLipase"/>
</dbReference>
<dbReference type="GO" id="GO:0008270">
    <property type="term" value="F:zinc ion binding"/>
    <property type="evidence" value="ECO:0007669"/>
    <property type="project" value="UniProtKB-KW"/>
</dbReference>
<gene>
    <name evidence="9" type="ORF">C8A05DRAFT_35031</name>
</gene>
<feature type="domain" description="PNPLA" evidence="8">
    <location>
        <begin position="721"/>
        <end position="937"/>
    </location>
</feature>
<dbReference type="GO" id="GO:0046486">
    <property type="term" value="P:glycerolipid metabolic process"/>
    <property type="evidence" value="ECO:0007669"/>
    <property type="project" value="UniProtKB-ARBA"/>
</dbReference>
<dbReference type="GO" id="GO:0016042">
    <property type="term" value="P:lipid catabolic process"/>
    <property type="evidence" value="ECO:0007669"/>
    <property type="project" value="UniProtKB-UniRule"/>
</dbReference>
<dbReference type="PROSITE" id="PS00518">
    <property type="entry name" value="ZF_RING_1"/>
    <property type="match status" value="1"/>
</dbReference>
<keyword evidence="4" id="KW-0862">Zinc</keyword>
<reference evidence="9" key="1">
    <citation type="journal article" date="2023" name="Mol. Phylogenet. Evol.">
        <title>Genome-scale phylogeny and comparative genomics of the fungal order Sordariales.</title>
        <authorList>
            <person name="Hensen N."/>
            <person name="Bonometti L."/>
            <person name="Westerberg I."/>
            <person name="Brannstrom I.O."/>
            <person name="Guillou S."/>
            <person name="Cros-Aarteil S."/>
            <person name="Calhoun S."/>
            <person name="Haridas S."/>
            <person name="Kuo A."/>
            <person name="Mondo S."/>
            <person name="Pangilinan J."/>
            <person name="Riley R."/>
            <person name="LaButti K."/>
            <person name="Andreopoulos B."/>
            <person name="Lipzen A."/>
            <person name="Chen C."/>
            <person name="Yan M."/>
            <person name="Daum C."/>
            <person name="Ng V."/>
            <person name="Clum A."/>
            <person name="Steindorff A."/>
            <person name="Ohm R.A."/>
            <person name="Martin F."/>
            <person name="Silar P."/>
            <person name="Natvig D.O."/>
            <person name="Lalanne C."/>
            <person name="Gautier V."/>
            <person name="Ament-Velasquez S.L."/>
            <person name="Kruys A."/>
            <person name="Hutchinson M.I."/>
            <person name="Powell A.J."/>
            <person name="Barry K."/>
            <person name="Miller A.N."/>
            <person name="Grigoriev I.V."/>
            <person name="Debuchy R."/>
            <person name="Gladieux P."/>
            <person name="Hiltunen Thoren M."/>
            <person name="Johannesson H."/>
        </authorList>
    </citation>
    <scope>NUCLEOTIDE SEQUENCE</scope>
    <source>
        <strain evidence="9">CBS 103.79</strain>
    </source>
</reference>
<dbReference type="AlphaFoldDB" id="A0AAN6RT86"/>
<comment type="caution">
    <text evidence="9">The sequence shown here is derived from an EMBL/GenBank/DDBJ whole genome shotgun (WGS) entry which is preliminary data.</text>
</comment>
<accession>A0AAN6RT86</accession>
<dbReference type="CDD" id="cd07199">
    <property type="entry name" value="Pat17_PNPLA8_PNPLA9_like"/>
    <property type="match status" value="1"/>
</dbReference>
<evidence type="ECO:0000259" key="8">
    <source>
        <dbReference type="PROSITE" id="PS51635"/>
    </source>
</evidence>
<evidence type="ECO:0000256" key="4">
    <source>
        <dbReference type="ARBA" id="ARBA00022833"/>
    </source>
</evidence>
<keyword evidence="10" id="KW-1185">Reference proteome</keyword>
<dbReference type="InterPro" id="IPR002641">
    <property type="entry name" value="PNPLA_dom"/>
</dbReference>
<dbReference type="GO" id="GO:0019369">
    <property type="term" value="P:arachidonate metabolic process"/>
    <property type="evidence" value="ECO:0007669"/>
    <property type="project" value="TreeGrafter"/>
</dbReference>
<organism evidence="9 10">
    <name type="scientific">Staphylotrichum tortipilum</name>
    <dbReference type="NCBI Taxonomy" id="2831512"/>
    <lineage>
        <taxon>Eukaryota</taxon>
        <taxon>Fungi</taxon>
        <taxon>Dikarya</taxon>
        <taxon>Ascomycota</taxon>
        <taxon>Pezizomycotina</taxon>
        <taxon>Sordariomycetes</taxon>
        <taxon>Sordariomycetidae</taxon>
        <taxon>Sordariales</taxon>
        <taxon>Chaetomiaceae</taxon>
        <taxon>Staphylotrichum</taxon>
    </lineage>
</organism>
<feature type="short sequence motif" description="GXGXXG" evidence="7">
    <location>
        <begin position="725"/>
        <end position="730"/>
    </location>
</feature>
<dbReference type="GO" id="GO:0047499">
    <property type="term" value="F:calcium-independent phospholipase A2 activity"/>
    <property type="evidence" value="ECO:0007669"/>
    <property type="project" value="TreeGrafter"/>
</dbReference>
<feature type="active site" description="Proton acceptor" evidence="7">
    <location>
        <position position="924"/>
    </location>
</feature>
<keyword evidence="2" id="KW-0863">Zinc-finger</keyword>
<dbReference type="GO" id="GO:0016020">
    <property type="term" value="C:membrane"/>
    <property type="evidence" value="ECO:0007669"/>
    <property type="project" value="TreeGrafter"/>
</dbReference>
<keyword evidence="1" id="KW-0479">Metal-binding</keyword>
<evidence type="ECO:0000313" key="10">
    <source>
        <dbReference type="Proteomes" id="UP001303889"/>
    </source>
</evidence>
<keyword evidence="3 7" id="KW-0378">Hydrolase</keyword>
<dbReference type="PANTHER" id="PTHR24185:SF1">
    <property type="entry name" value="CALCIUM-INDEPENDENT PHOSPHOLIPASE A2-GAMMA"/>
    <property type="match status" value="1"/>
</dbReference>